<dbReference type="InterPro" id="IPR016177">
    <property type="entry name" value="DNA-bd_dom_sf"/>
</dbReference>
<dbReference type="InterPro" id="IPR001471">
    <property type="entry name" value="AP2/ERF_dom"/>
</dbReference>
<keyword evidence="2" id="KW-0611">Plant defense</keyword>
<organism evidence="8 9">
    <name type="scientific">Buddleja alternifolia</name>
    <dbReference type="NCBI Taxonomy" id="168488"/>
    <lineage>
        <taxon>Eukaryota</taxon>
        <taxon>Viridiplantae</taxon>
        <taxon>Streptophyta</taxon>
        <taxon>Embryophyta</taxon>
        <taxon>Tracheophyta</taxon>
        <taxon>Spermatophyta</taxon>
        <taxon>Magnoliopsida</taxon>
        <taxon>eudicotyledons</taxon>
        <taxon>Gunneridae</taxon>
        <taxon>Pentapetalae</taxon>
        <taxon>asterids</taxon>
        <taxon>lamiids</taxon>
        <taxon>Lamiales</taxon>
        <taxon>Scrophulariaceae</taxon>
        <taxon>Buddlejeae</taxon>
        <taxon>Buddleja</taxon>
    </lineage>
</organism>
<keyword evidence="6" id="KW-0539">Nucleus</keyword>
<comment type="caution">
    <text evidence="8">The sequence shown here is derived from an EMBL/GenBank/DDBJ whole genome shotgun (WGS) entry which is preliminary data.</text>
</comment>
<evidence type="ECO:0000256" key="1">
    <source>
        <dbReference type="ARBA" id="ARBA00004123"/>
    </source>
</evidence>
<dbReference type="GO" id="GO:0009873">
    <property type="term" value="P:ethylene-activated signaling pathway"/>
    <property type="evidence" value="ECO:0007669"/>
    <property type="project" value="InterPro"/>
</dbReference>
<dbReference type="GO" id="GO:0005634">
    <property type="term" value="C:nucleus"/>
    <property type="evidence" value="ECO:0007669"/>
    <property type="project" value="UniProtKB-SubCell"/>
</dbReference>
<dbReference type="InterPro" id="IPR036955">
    <property type="entry name" value="AP2/ERF_dom_sf"/>
</dbReference>
<accession>A0AAV6YAV6</accession>
<evidence type="ECO:0000256" key="3">
    <source>
        <dbReference type="ARBA" id="ARBA00023015"/>
    </source>
</evidence>
<protein>
    <recommendedName>
        <fullName evidence="7">AP2/ERF domain-containing protein</fullName>
    </recommendedName>
</protein>
<evidence type="ECO:0000256" key="5">
    <source>
        <dbReference type="ARBA" id="ARBA00023163"/>
    </source>
</evidence>
<dbReference type="PANTHER" id="PTHR31190">
    <property type="entry name" value="DNA-BINDING DOMAIN"/>
    <property type="match status" value="1"/>
</dbReference>
<comment type="subcellular location">
    <subcellularLocation>
        <location evidence="1">Nucleus</location>
    </subcellularLocation>
</comment>
<evidence type="ECO:0000256" key="6">
    <source>
        <dbReference type="ARBA" id="ARBA00023242"/>
    </source>
</evidence>
<sequence length="202" mass="23210">MEAQNISDFDLGLLQSIQNYLLTDFDLPQDFQCNNVTLVNEEDEYSSQMVEELLFNEEDEYSSQMVDELLCSNNDGTPSKDFQTPAVKWKRYRGVRRRPWGKFAAEMRDPAKKGSRIWLRTYETPEAAALAYDRAAFKHRGSLARVNFPHLIGSNNIEPIRVTYKRRSHISPDYEPAPLFSPSFTINDLFGLSAHVALVPQI</sequence>
<keyword evidence="3" id="KW-0805">Transcription regulation</keyword>
<dbReference type="PROSITE" id="PS51032">
    <property type="entry name" value="AP2_ERF"/>
    <property type="match status" value="1"/>
</dbReference>
<dbReference type="Proteomes" id="UP000826271">
    <property type="component" value="Unassembled WGS sequence"/>
</dbReference>
<dbReference type="FunFam" id="3.30.730.10:FF:000001">
    <property type="entry name" value="Ethylene-responsive transcription factor 2"/>
    <property type="match status" value="1"/>
</dbReference>
<dbReference type="InterPro" id="IPR044808">
    <property type="entry name" value="ERF_plant"/>
</dbReference>
<keyword evidence="9" id="KW-1185">Reference proteome</keyword>
<dbReference type="SUPFAM" id="SSF54171">
    <property type="entry name" value="DNA-binding domain"/>
    <property type="match status" value="1"/>
</dbReference>
<keyword evidence="4" id="KW-0238">DNA-binding</keyword>
<name>A0AAV6YAV6_9LAMI</name>
<dbReference type="Pfam" id="PF00847">
    <property type="entry name" value="AP2"/>
    <property type="match status" value="1"/>
</dbReference>
<reference evidence="8" key="1">
    <citation type="submission" date="2019-10" db="EMBL/GenBank/DDBJ databases">
        <authorList>
            <person name="Zhang R."/>
            <person name="Pan Y."/>
            <person name="Wang J."/>
            <person name="Ma R."/>
            <person name="Yu S."/>
        </authorList>
    </citation>
    <scope>NUCLEOTIDE SEQUENCE</scope>
    <source>
        <strain evidence="8">LA-IB0</strain>
        <tissue evidence="8">Leaf</tissue>
    </source>
</reference>
<dbReference type="GO" id="GO:0006952">
    <property type="term" value="P:defense response"/>
    <property type="evidence" value="ECO:0007669"/>
    <property type="project" value="UniProtKB-KW"/>
</dbReference>
<dbReference type="PRINTS" id="PR00367">
    <property type="entry name" value="ETHRSPELEMNT"/>
</dbReference>
<dbReference type="AlphaFoldDB" id="A0AAV6YAV6"/>
<evidence type="ECO:0000313" key="9">
    <source>
        <dbReference type="Proteomes" id="UP000826271"/>
    </source>
</evidence>
<gene>
    <name evidence="8" type="ORF">BUALT_Bualt01G0197100</name>
</gene>
<proteinExistence type="predicted"/>
<dbReference type="CDD" id="cd00018">
    <property type="entry name" value="AP2"/>
    <property type="match status" value="1"/>
</dbReference>
<evidence type="ECO:0000256" key="4">
    <source>
        <dbReference type="ARBA" id="ARBA00023125"/>
    </source>
</evidence>
<evidence type="ECO:0000313" key="8">
    <source>
        <dbReference type="EMBL" id="KAG8391528.1"/>
    </source>
</evidence>
<dbReference type="EMBL" id="WHWC01000001">
    <property type="protein sequence ID" value="KAG8391528.1"/>
    <property type="molecule type" value="Genomic_DNA"/>
</dbReference>
<keyword evidence="5" id="KW-0804">Transcription</keyword>
<dbReference type="PANTHER" id="PTHR31190:SF287">
    <property type="entry name" value="DEVELOPMENT RELATED ERF PROTEIN"/>
    <property type="match status" value="1"/>
</dbReference>
<evidence type="ECO:0000256" key="2">
    <source>
        <dbReference type="ARBA" id="ARBA00022821"/>
    </source>
</evidence>
<dbReference type="GO" id="GO:0003700">
    <property type="term" value="F:DNA-binding transcription factor activity"/>
    <property type="evidence" value="ECO:0007669"/>
    <property type="project" value="InterPro"/>
</dbReference>
<dbReference type="SMART" id="SM00380">
    <property type="entry name" value="AP2"/>
    <property type="match status" value="1"/>
</dbReference>
<feature type="domain" description="AP2/ERF" evidence="7">
    <location>
        <begin position="91"/>
        <end position="149"/>
    </location>
</feature>
<evidence type="ECO:0000259" key="7">
    <source>
        <dbReference type="PROSITE" id="PS51032"/>
    </source>
</evidence>
<dbReference type="Gene3D" id="3.30.730.10">
    <property type="entry name" value="AP2/ERF domain"/>
    <property type="match status" value="1"/>
</dbReference>
<dbReference type="GO" id="GO:0003677">
    <property type="term" value="F:DNA binding"/>
    <property type="evidence" value="ECO:0007669"/>
    <property type="project" value="UniProtKB-KW"/>
</dbReference>